<reference evidence="3 4" key="1">
    <citation type="journal article" date="2019" name="Int. J. Syst. Evol. Microbiol.">
        <title>The Global Catalogue of Microorganisms (GCM) 10K type strain sequencing project: providing services to taxonomists for standard genome sequencing and annotation.</title>
        <authorList>
            <consortium name="The Broad Institute Genomics Platform"/>
            <consortium name="The Broad Institute Genome Sequencing Center for Infectious Disease"/>
            <person name="Wu L."/>
            <person name="Ma J."/>
        </authorList>
    </citation>
    <scope>NUCLEOTIDE SEQUENCE [LARGE SCALE GENOMIC DNA]</scope>
    <source>
        <strain evidence="3 4">JCM 13378</strain>
    </source>
</reference>
<dbReference type="RefSeq" id="WP_343843540.1">
    <property type="nucleotide sequence ID" value="NZ_BAAAEI010000006.1"/>
</dbReference>
<dbReference type="Proteomes" id="UP001501757">
    <property type="component" value="Unassembled WGS sequence"/>
</dbReference>
<name>A0ABN0WZF5_9ALTE</name>
<comment type="caution">
    <text evidence="3">The sequence shown here is derived from an EMBL/GenBank/DDBJ whole genome shotgun (WGS) entry which is preliminary data.</text>
</comment>
<dbReference type="Gene3D" id="1.10.287.470">
    <property type="entry name" value="Helix hairpin bin"/>
    <property type="match status" value="1"/>
</dbReference>
<dbReference type="Pfam" id="PF25917">
    <property type="entry name" value="BSH_RND"/>
    <property type="match status" value="1"/>
</dbReference>
<dbReference type="PANTHER" id="PTHR30469">
    <property type="entry name" value="MULTIDRUG RESISTANCE PROTEIN MDTA"/>
    <property type="match status" value="1"/>
</dbReference>
<dbReference type="SUPFAM" id="SSF111369">
    <property type="entry name" value="HlyD-like secretion proteins"/>
    <property type="match status" value="1"/>
</dbReference>
<gene>
    <name evidence="3" type="ORF">GCM10009092_14470</name>
</gene>
<dbReference type="NCBIfam" id="TIGR01730">
    <property type="entry name" value="RND_mfp"/>
    <property type="match status" value="1"/>
</dbReference>
<protein>
    <submittedName>
        <fullName evidence="3">Efflux RND transporter periplasmic adaptor subunit</fullName>
    </submittedName>
</protein>
<dbReference type="InterPro" id="IPR006143">
    <property type="entry name" value="RND_pump_MFP"/>
</dbReference>
<evidence type="ECO:0000256" key="1">
    <source>
        <dbReference type="ARBA" id="ARBA00009477"/>
    </source>
</evidence>
<organism evidence="3 4">
    <name type="scientific">Bowmanella denitrificans</name>
    <dbReference type="NCBI Taxonomy" id="366582"/>
    <lineage>
        <taxon>Bacteria</taxon>
        <taxon>Pseudomonadati</taxon>
        <taxon>Pseudomonadota</taxon>
        <taxon>Gammaproteobacteria</taxon>
        <taxon>Alteromonadales</taxon>
        <taxon>Alteromonadaceae</taxon>
        <taxon>Bowmanella</taxon>
    </lineage>
</organism>
<proteinExistence type="inferred from homology"/>
<evidence type="ECO:0000259" key="2">
    <source>
        <dbReference type="Pfam" id="PF25917"/>
    </source>
</evidence>
<evidence type="ECO:0000313" key="4">
    <source>
        <dbReference type="Proteomes" id="UP001501757"/>
    </source>
</evidence>
<keyword evidence="4" id="KW-1185">Reference proteome</keyword>
<dbReference type="Gene3D" id="2.40.30.170">
    <property type="match status" value="1"/>
</dbReference>
<dbReference type="EMBL" id="BAAAEI010000006">
    <property type="protein sequence ID" value="GAA0351193.1"/>
    <property type="molecule type" value="Genomic_DNA"/>
</dbReference>
<sequence>MKLTGWLKQRAWPIGIVTLVLCVMLVVLDEVEKHQLQVRQQARPTGAVLPVVSVTQVKPRQLTLDVKVLARLKPRYQSLISSQVDGHIVGFSERLQEGVVVEAGEALLQLDDSEYQAQLDQAKMEHAQAQVAFLTEQRMARQASRDWQRSNQGQPDSPLVLRQPQLEAAKMTEQAARTNLKRAETLLSYTRIESPYRAVVLKRHVNPGEMVGSGQALVEIMSVDEFELVVALNDKQWQLLADDWQHRQARLRDPISGQVWQAGIRNAGYFYDNDTQLRNLYLSMANQGADGGLLPGRLLEVSLPGQQVQDVLQIPESAYTRDAHIWLLGQDNRLEKMTPEILAVMDDSLVVRPPSQSPGTFRIALFPQSQFTVGLKVNPTEQDSLNGNAAQVAALSGAIQ</sequence>
<dbReference type="Gene3D" id="2.40.50.100">
    <property type="match status" value="1"/>
</dbReference>
<feature type="domain" description="Multidrug resistance protein MdtA-like barrel-sandwich hybrid" evidence="2">
    <location>
        <begin position="80"/>
        <end position="218"/>
    </location>
</feature>
<comment type="similarity">
    <text evidence="1">Belongs to the membrane fusion protein (MFP) (TC 8.A.1) family.</text>
</comment>
<accession>A0ABN0WZF5</accession>
<evidence type="ECO:0000313" key="3">
    <source>
        <dbReference type="EMBL" id="GAA0351193.1"/>
    </source>
</evidence>
<dbReference type="InterPro" id="IPR058625">
    <property type="entry name" value="MdtA-like_BSH"/>
</dbReference>